<evidence type="ECO:0000313" key="2">
    <source>
        <dbReference type="Proteomes" id="UP001163036"/>
    </source>
</evidence>
<gene>
    <name evidence="1" type="ORF">M5598_16830</name>
</gene>
<name>A0AA46UNN3_VIBPH</name>
<dbReference type="RefSeq" id="WP_228077185.1">
    <property type="nucleotide sequence ID" value="NZ_CP097356.1"/>
</dbReference>
<reference evidence="1" key="1">
    <citation type="submission" date="2022-05" db="EMBL/GenBank/DDBJ databases">
        <title>Megaplasmid of Vibrio parahaemolyticus.</title>
        <authorList>
            <person name="Strauch E."/>
            <person name="Borowiak M."/>
        </authorList>
    </citation>
    <scope>NUCLEOTIDE SEQUENCE</scope>
    <source>
        <strain evidence="1">16-VB00198</strain>
    </source>
</reference>
<dbReference type="Proteomes" id="UP001163036">
    <property type="component" value="Chromosome 2"/>
</dbReference>
<proteinExistence type="predicted"/>
<organism evidence="1 2">
    <name type="scientific">Vibrio parahaemolyticus</name>
    <dbReference type="NCBI Taxonomy" id="670"/>
    <lineage>
        <taxon>Bacteria</taxon>
        <taxon>Pseudomonadati</taxon>
        <taxon>Pseudomonadota</taxon>
        <taxon>Gammaproteobacteria</taxon>
        <taxon>Vibrionales</taxon>
        <taxon>Vibrionaceae</taxon>
        <taxon>Vibrio</taxon>
    </lineage>
</organism>
<protein>
    <submittedName>
        <fullName evidence="1">Uncharacterized protein</fullName>
    </submittedName>
</protein>
<dbReference type="EMBL" id="CP097356">
    <property type="protein sequence ID" value="UYV28881.1"/>
    <property type="molecule type" value="Genomic_DNA"/>
</dbReference>
<accession>A0AA46UNN3</accession>
<evidence type="ECO:0000313" key="1">
    <source>
        <dbReference type="EMBL" id="UYV28881.1"/>
    </source>
</evidence>
<sequence>MMKTHFEYDGDVHEVPPTTIGSEYDEVRTVEGVEVFRMSTILAEPTSLKKIEITSVANALKTNADFTRITCHELSNLVVKGKVSVPNQSFSMPLLRDDGRLILFLVEVVNGEFTVQLNFPTSGQYIYTDDQANHDLPDPVFKVEPIKIDVLRAMQV</sequence>
<dbReference type="AlphaFoldDB" id="A0AA46UNN3"/>